<dbReference type="AlphaFoldDB" id="A0A8H7NP78"/>
<protein>
    <recommendedName>
        <fullName evidence="1">Lon N-terminal domain-containing protein</fullName>
    </recommendedName>
</protein>
<dbReference type="Pfam" id="PF02190">
    <property type="entry name" value="LON_substr_bdg"/>
    <property type="match status" value="1"/>
</dbReference>
<name>A0A8H7NP78_BIOOC</name>
<sequence length="200" mass="22434">MARRSTVHSLMTSTPESAKTADLYNFGVAAKIIGVDGRGSGEFALRVEGTARIRLDGIYQERPFFEGNVTYFTDEVNPSDKQLHELFQLLKAKSRELVTILRISSLLPRTKGGPTLAPSITKRLDMLIMRREFKDAGLLADFMSNLVETTHEEKLEVLAALDVRSGSQRSLSSSIAKWEASRIISRSRHSPPFQFKFWTA</sequence>
<dbReference type="InterPro" id="IPR046336">
    <property type="entry name" value="Lon_prtase_N_sf"/>
</dbReference>
<reference evidence="2" key="1">
    <citation type="submission" date="2020-10" db="EMBL/GenBank/DDBJ databases">
        <title>High-Quality Genome Resource of Clonostachys rosea strain S41 by Oxford Nanopore Long-Read Sequencing.</title>
        <authorList>
            <person name="Wang H."/>
        </authorList>
    </citation>
    <scope>NUCLEOTIDE SEQUENCE</scope>
    <source>
        <strain evidence="2">S41</strain>
    </source>
</reference>
<dbReference type="EMBL" id="JADCTT010000001">
    <property type="protein sequence ID" value="KAF9759401.1"/>
    <property type="molecule type" value="Genomic_DNA"/>
</dbReference>
<dbReference type="InterPro" id="IPR003111">
    <property type="entry name" value="Lon_prtase_N"/>
</dbReference>
<dbReference type="Proteomes" id="UP000616885">
    <property type="component" value="Unassembled WGS sequence"/>
</dbReference>
<comment type="caution">
    <text evidence="2">The sequence shown here is derived from an EMBL/GenBank/DDBJ whole genome shotgun (WGS) entry which is preliminary data.</text>
</comment>
<gene>
    <name evidence="2" type="ORF">IM811_001095</name>
</gene>
<dbReference type="Gene3D" id="2.30.130.40">
    <property type="entry name" value="LON domain-like"/>
    <property type="match status" value="1"/>
</dbReference>
<evidence type="ECO:0000259" key="1">
    <source>
        <dbReference type="PROSITE" id="PS51787"/>
    </source>
</evidence>
<feature type="domain" description="Lon N-terminal" evidence="1">
    <location>
        <begin position="1"/>
        <end position="178"/>
    </location>
</feature>
<dbReference type="SUPFAM" id="SSF88697">
    <property type="entry name" value="PUA domain-like"/>
    <property type="match status" value="1"/>
</dbReference>
<dbReference type="PROSITE" id="PS51787">
    <property type="entry name" value="LON_N"/>
    <property type="match status" value="1"/>
</dbReference>
<organism evidence="2 3">
    <name type="scientific">Bionectria ochroleuca</name>
    <name type="common">Gliocladium roseum</name>
    <dbReference type="NCBI Taxonomy" id="29856"/>
    <lineage>
        <taxon>Eukaryota</taxon>
        <taxon>Fungi</taxon>
        <taxon>Dikarya</taxon>
        <taxon>Ascomycota</taxon>
        <taxon>Pezizomycotina</taxon>
        <taxon>Sordariomycetes</taxon>
        <taxon>Hypocreomycetidae</taxon>
        <taxon>Hypocreales</taxon>
        <taxon>Bionectriaceae</taxon>
        <taxon>Clonostachys</taxon>
    </lineage>
</organism>
<dbReference type="InterPro" id="IPR015947">
    <property type="entry name" value="PUA-like_sf"/>
</dbReference>
<evidence type="ECO:0000313" key="2">
    <source>
        <dbReference type="EMBL" id="KAF9759401.1"/>
    </source>
</evidence>
<proteinExistence type="predicted"/>
<evidence type="ECO:0000313" key="3">
    <source>
        <dbReference type="Proteomes" id="UP000616885"/>
    </source>
</evidence>
<accession>A0A8H7NP78</accession>